<gene>
    <name evidence="6" type="primary">egtB</name>
    <name evidence="6" type="ORF">Pla108_11330</name>
</gene>
<proteinExistence type="predicted"/>
<dbReference type="EC" id="1.8.-.-" evidence="6"/>
<dbReference type="PANTHER" id="PTHR23150:SF36">
    <property type="entry name" value="HERCYNINE OXYGENASE"/>
    <property type="match status" value="1"/>
</dbReference>
<dbReference type="InterPro" id="IPR024775">
    <property type="entry name" value="DinB-like"/>
</dbReference>
<dbReference type="Gene3D" id="3.90.1580.10">
    <property type="entry name" value="paralog of FGE (formylglycine-generating enzyme)"/>
    <property type="match status" value="1"/>
</dbReference>
<dbReference type="InterPro" id="IPR034660">
    <property type="entry name" value="DinB/YfiT-like"/>
</dbReference>
<evidence type="ECO:0000259" key="5">
    <source>
        <dbReference type="Pfam" id="PF12867"/>
    </source>
</evidence>
<feature type="domain" description="Sulfatase-modifying factor enzyme-like" evidence="4">
    <location>
        <begin position="181"/>
        <end position="425"/>
    </location>
</feature>
<dbReference type="SUPFAM" id="SSF109854">
    <property type="entry name" value="DinB/YfiT-like putative metalloenzymes"/>
    <property type="match status" value="1"/>
</dbReference>
<protein>
    <submittedName>
        <fullName evidence="6">Iron(II)-dependent oxidoreductase EgtB</fullName>
        <ecNumber evidence="6">1.8.-.-</ecNumber>
    </submittedName>
</protein>
<dbReference type="Pfam" id="PF12867">
    <property type="entry name" value="DinB_2"/>
    <property type="match status" value="1"/>
</dbReference>
<evidence type="ECO:0000256" key="1">
    <source>
        <dbReference type="ARBA" id="ARBA00023002"/>
    </source>
</evidence>
<evidence type="ECO:0000256" key="3">
    <source>
        <dbReference type="ARBA" id="ARBA00037882"/>
    </source>
</evidence>
<evidence type="ECO:0000256" key="2">
    <source>
        <dbReference type="ARBA" id="ARBA00023004"/>
    </source>
</evidence>
<dbReference type="Proteomes" id="UP000317421">
    <property type="component" value="Unassembled WGS sequence"/>
</dbReference>
<dbReference type="InterPro" id="IPR016187">
    <property type="entry name" value="CTDL_fold"/>
</dbReference>
<dbReference type="InterPro" id="IPR051043">
    <property type="entry name" value="Sulfatase_Mod_Factor_Kinase"/>
</dbReference>
<dbReference type="RefSeq" id="WP_146443830.1">
    <property type="nucleotide sequence ID" value="NZ_SJPR01000001.1"/>
</dbReference>
<evidence type="ECO:0000259" key="4">
    <source>
        <dbReference type="Pfam" id="PF03781"/>
    </source>
</evidence>
<feature type="domain" description="DinB-like" evidence="5">
    <location>
        <begin position="19"/>
        <end position="151"/>
    </location>
</feature>
<accession>A0A5C6AL35</accession>
<evidence type="ECO:0000313" key="6">
    <source>
        <dbReference type="EMBL" id="TWU00188.1"/>
    </source>
</evidence>
<organism evidence="6 7">
    <name type="scientific">Botrimarina colliarenosi</name>
    <dbReference type="NCBI Taxonomy" id="2528001"/>
    <lineage>
        <taxon>Bacteria</taxon>
        <taxon>Pseudomonadati</taxon>
        <taxon>Planctomycetota</taxon>
        <taxon>Planctomycetia</taxon>
        <taxon>Pirellulales</taxon>
        <taxon>Lacipirellulaceae</taxon>
        <taxon>Botrimarina</taxon>
    </lineage>
</organism>
<dbReference type="InterPro" id="IPR017806">
    <property type="entry name" value="EgtB"/>
</dbReference>
<comment type="caution">
    <text evidence="6">The sequence shown here is derived from an EMBL/GenBank/DDBJ whole genome shotgun (WGS) entry which is preliminary data.</text>
</comment>
<dbReference type="PANTHER" id="PTHR23150">
    <property type="entry name" value="SULFATASE MODIFYING FACTOR 1, 2"/>
    <property type="match status" value="1"/>
</dbReference>
<reference evidence="6 7" key="1">
    <citation type="submission" date="2019-02" db="EMBL/GenBank/DDBJ databases">
        <title>Deep-cultivation of Planctomycetes and their phenomic and genomic characterization uncovers novel biology.</title>
        <authorList>
            <person name="Wiegand S."/>
            <person name="Jogler M."/>
            <person name="Boedeker C."/>
            <person name="Pinto D."/>
            <person name="Vollmers J."/>
            <person name="Rivas-Marin E."/>
            <person name="Kohn T."/>
            <person name="Peeters S.H."/>
            <person name="Heuer A."/>
            <person name="Rast P."/>
            <person name="Oberbeckmann S."/>
            <person name="Bunk B."/>
            <person name="Jeske O."/>
            <person name="Meyerdierks A."/>
            <person name="Storesund J.E."/>
            <person name="Kallscheuer N."/>
            <person name="Luecker S."/>
            <person name="Lage O.M."/>
            <person name="Pohl T."/>
            <person name="Merkel B.J."/>
            <person name="Hornburger P."/>
            <person name="Mueller R.-W."/>
            <person name="Bruemmer F."/>
            <person name="Labrenz M."/>
            <person name="Spormann A.M."/>
            <person name="Op Den Camp H."/>
            <person name="Overmann J."/>
            <person name="Amann R."/>
            <person name="Jetten M.S.M."/>
            <person name="Mascher T."/>
            <person name="Medema M.H."/>
            <person name="Devos D.P."/>
            <person name="Kaster A.-K."/>
            <person name="Ovreas L."/>
            <person name="Rohde M."/>
            <person name="Galperin M.Y."/>
            <person name="Jogler C."/>
        </authorList>
    </citation>
    <scope>NUCLEOTIDE SEQUENCE [LARGE SCALE GENOMIC DNA]</scope>
    <source>
        <strain evidence="6 7">Pla108</strain>
    </source>
</reference>
<keyword evidence="2" id="KW-0408">Iron</keyword>
<dbReference type="Pfam" id="PF03781">
    <property type="entry name" value="FGE-sulfatase"/>
    <property type="match status" value="1"/>
</dbReference>
<sequence length="428" mass="47926">MTLLADAATQSSSELAAAYRRVRRFTERLAETLSPEDTTVQSIPDASPTKWHLAHTTWFFETFLLRDQEGYRPFDAAFETLFNSYYNTVGQPFPRPQRGVLSRPSLALTLAYRQSVDEHIELLLASGEPNEEQRRVLELGLHHEQQHQELIVTDIKHALAQNPTDPVYRDGEFRLGDTPAAAWIDRPGGVVEVGHDREGFSFDCEGPRHEVLLRPHQLASRPVTCSEYQAFIADGGYNTPQLWLSAGWATVQEEGWRAPLYWRDEGDGHWTHFTTAGRQPIDPTAPVCHVSYFEAEAFARWAGARLPLEAEWEAACDKLPVDGDFADRLLDAGEALHPQPLANSPQGLAQSYGTVWEWTASPYTAYPGYAPPEGALGEYNGKFMCNQFVLRGGSVATPSGHVRPTYRNFFPPAARWQFSGLRLARDAG</sequence>
<dbReference type="InterPro" id="IPR042095">
    <property type="entry name" value="SUMF_sf"/>
</dbReference>
<keyword evidence="1 6" id="KW-0560">Oxidoreductase</keyword>
<dbReference type="OrthoDB" id="9812426at2"/>
<dbReference type="SUPFAM" id="SSF56436">
    <property type="entry name" value="C-type lectin-like"/>
    <property type="match status" value="1"/>
</dbReference>
<keyword evidence="7" id="KW-1185">Reference proteome</keyword>
<dbReference type="EMBL" id="SJPR01000001">
    <property type="protein sequence ID" value="TWU00188.1"/>
    <property type="molecule type" value="Genomic_DNA"/>
</dbReference>
<dbReference type="GO" id="GO:0052699">
    <property type="term" value="P:ergothioneine biosynthetic process"/>
    <property type="evidence" value="ECO:0007669"/>
    <property type="project" value="InterPro"/>
</dbReference>
<evidence type="ECO:0000313" key="7">
    <source>
        <dbReference type="Proteomes" id="UP000317421"/>
    </source>
</evidence>
<dbReference type="InterPro" id="IPR005532">
    <property type="entry name" value="SUMF_dom"/>
</dbReference>
<name>A0A5C6AL35_9BACT</name>
<dbReference type="NCBIfam" id="TIGR03440">
    <property type="entry name" value="egtB_TIGR03440"/>
    <property type="match status" value="1"/>
</dbReference>
<dbReference type="GO" id="GO:0016491">
    <property type="term" value="F:oxidoreductase activity"/>
    <property type="evidence" value="ECO:0007669"/>
    <property type="project" value="UniProtKB-KW"/>
</dbReference>
<comment type="pathway">
    <text evidence="3">Amino-acid biosynthesis; ergothioneine biosynthesis.</text>
</comment>
<dbReference type="AlphaFoldDB" id="A0A5C6AL35"/>